<dbReference type="Gene3D" id="3.40.50.1000">
    <property type="entry name" value="HAD superfamily/HAD-like"/>
    <property type="match status" value="1"/>
</dbReference>
<comment type="caution">
    <text evidence="1">The sequence shown here is derived from an EMBL/GenBank/DDBJ whole genome shotgun (WGS) entry which is preliminary data.</text>
</comment>
<dbReference type="EMBL" id="LBXB01000001">
    <property type="protein sequence ID" value="KKR20987.1"/>
    <property type="molecule type" value="Genomic_DNA"/>
</dbReference>
<dbReference type="InterPro" id="IPR036412">
    <property type="entry name" value="HAD-like_sf"/>
</dbReference>
<organism evidence="1 2">
    <name type="scientific">Candidatus Nomurabacteria bacterium GW2011_GWC2_39_41</name>
    <dbReference type="NCBI Taxonomy" id="1618754"/>
    <lineage>
        <taxon>Bacteria</taxon>
        <taxon>Candidatus Nomuraibacteriota</taxon>
    </lineage>
</organism>
<evidence type="ECO:0000313" key="2">
    <source>
        <dbReference type="Proteomes" id="UP000034656"/>
    </source>
</evidence>
<dbReference type="SUPFAM" id="SSF56784">
    <property type="entry name" value="HAD-like"/>
    <property type="match status" value="1"/>
</dbReference>
<dbReference type="AlphaFoldDB" id="A0A837HSB7"/>
<sequence length="198" mass="23556">MKYIFDFDDVLFNNTKQFKEHIYKCLEKAGISRTVAETYYTEVREKEFSLKNFISTLLKRGKIDKKMEDIYEEIMSECPNFINNELLDEIERLGKNNCYLVTYGGKEFQQDKLDRSGVSIYFSQTYVVTESKNEIISMICASHKDEQVVFFDDKPKFLNDVSLKDCPNLVPIQYKEDLDFRELVREKTLHNLEMARRR</sequence>
<accession>A0A837HSB7</accession>
<reference evidence="1 2" key="1">
    <citation type="journal article" date="2015" name="Nature">
        <title>rRNA introns, odd ribosomes, and small enigmatic genomes across a large radiation of phyla.</title>
        <authorList>
            <person name="Brown C.T."/>
            <person name="Hug L.A."/>
            <person name="Thomas B.C."/>
            <person name="Sharon I."/>
            <person name="Castelle C.J."/>
            <person name="Singh A."/>
            <person name="Wilkins M.J."/>
            <person name="Williams K.H."/>
            <person name="Banfield J.F."/>
        </authorList>
    </citation>
    <scope>NUCLEOTIDE SEQUENCE [LARGE SCALE GENOMIC DNA]</scope>
</reference>
<evidence type="ECO:0000313" key="1">
    <source>
        <dbReference type="EMBL" id="KKR20987.1"/>
    </source>
</evidence>
<protein>
    <submittedName>
        <fullName evidence="1">Uncharacterized protein</fullName>
    </submittedName>
</protein>
<name>A0A837HSB7_9BACT</name>
<dbReference type="InterPro" id="IPR023214">
    <property type="entry name" value="HAD_sf"/>
</dbReference>
<gene>
    <name evidence="1" type="ORF">UT51_C0001G0125</name>
</gene>
<proteinExistence type="predicted"/>
<dbReference type="Proteomes" id="UP000034656">
    <property type="component" value="Unassembled WGS sequence"/>
</dbReference>